<evidence type="ECO:0000313" key="3">
    <source>
        <dbReference type="EMBL" id="GHO92156.1"/>
    </source>
</evidence>
<dbReference type="Pfam" id="PF00534">
    <property type="entry name" value="Glycos_transf_1"/>
    <property type="match status" value="1"/>
</dbReference>
<dbReference type="GO" id="GO:0016757">
    <property type="term" value="F:glycosyltransferase activity"/>
    <property type="evidence" value="ECO:0007669"/>
    <property type="project" value="InterPro"/>
</dbReference>
<dbReference type="AlphaFoldDB" id="A0A8J3ID71"/>
<comment type="caution">
    <text evidence="3">The sequence shown here is derived from an EMBL/GenBank/DDBJ whole genome shotgun (WGS) entry which is preliminary data.</text>
</comment>
<dbReference type="PANTHER" id="PTHR45947">
    <property type="entry name" value="SULFOQUINOVOSYL TRANSFERASE SQD2"/>
    <property type="match status" value="1"/>
</dbReference>
<organism evidence="3 4">
    <name type="scientific">Reticulibacter mediterranei</name>
    <dbReference type="NCBI Taxonomy" id="2778369"/>
    <lineage>
        <taxon>Bacteria</taxon>
        <taxon>Bacillati</taxon>
        <taxon>Chloroflexota</taxon>
        <taxon>Ktedonobacteria</taxon>
        <taxon>Ktedonobacterales</taxon>
        <taxon>Reticulibacteraceae</taxon>
        <taxon>Reticulibacter</taxon>
    </lineage>
</organism>
<sequence length="380" mass="42278">MPGNIHPLNVLMVTARYFPYMGGIETHVHEVGRRLAERGVNITVLTTAPHSSPAPLPGEEEVEGMRVIRVPAWPPERDYYIAPKIFALIKHGTWDLVHCQGCHTFVPPMAMLAAKEAKIPYLLTFHTGGHSSGFRNSIRSIQWKMLRPLLADATKLIGVSRFEADYFCDLLHLPATQFTVIPNGAVVPDIELPSVTEKHEHTLLISVGRLEKYKGHQRLITALPELLKRYPDMHLLVIGKGPYEATLRELAHSMGVTDRVEFRSVPADDRKEMARLLSQAACVALLSEYEAHPIAVMESLALRRPVLVADTSGLRELAEQGLVRAIPLNSSPEEVAQAVQQQIEEPIVPPERLSLASWDDCVNQLEAVYQRSIAREACAS</sequence>
<dbReference type="PANTHER" id="PTHR45947:SF3">
    <property type="entry name" value="SULFOQUINOVOSYL TRANSFERASE SQD2"/>
    <property type="match status" value="1"/>
</dbReference>
<dbReference type="Proteomes" id="UP000597444">
    <property type="component" value="Unassembled WGS sequence"/>
</dbReference>
<dbReference type="Pfam" id="PF13439">
    <property type="entry name" value="Glyco_transf_4"/>
    <property type="match status" value="1"/>
</dbReference>
<dbReference type="InterPro" id="IPR050194">
    <property type="entry name" value="Glycosyltransferase_grp1"/>
</dbReference>
<dbReference type="InterPro" id="IPR001296">
    <property type="entry name" value="Glyco_trans_1"/>
</dbReference>
<protein>
    <submittedName>
        <fullName evidence="3">N-acetylglucosaminyl-phosphatidylinositol biosynthetic protein Spt14</fullName>
    </submittedName>
</protein>
<dbReference type="RefSeq" id="WP_220203010.1">
    <property type="nucleotide sequence ID" value="NZ_BNJK01000001.1"/>
</dbReference>
<feature type="domain" description="Glycosyl transferase family 1" evidence="1">
    <location>
        <begin position="196"/>
        <end position="346"/>
    </location>
</feature>
<gene>
    <name evidence="3" type="ORF">KSF_022040</name>
</gene>
<evidence type="ECO:0000259" key="1">
    <source>
        <dbReference type="Pfam" id="PF00534"/>
    </source>
</evidence>
<name>A0A8J3ID71_9CHLR</name>
<evidence type="ECO:0000313" key="4">
    <source>
        <dbReference type="Proteomes" id="UP000597444"/>
    </source>
</evidence>
<dbReference type="SUPFAM" id="SSF53756">
    <property type="entry name" value="UDP-Glycosyltransferase/glycogen phosphorylase"/>
    <property type="match status" value="1"/>
</dbReference>
<proteinExistence type="predicted"/>
<dbReference type="CDD" id="cd03801">
    <property type="entry name" value="GT4_PimA-like"/>
    <property type="match status" value="1"/>
</dbReference>
<dbReference type="Gene3D" id="3.40.50.2000">
    <property type="entry name" value="Glycogen Phosphorylase B"/>
    <property type="match status" value="2"/>
</dbReference>
<dbReference type="InterPro" id="IPR028098">
    <property type="entry name" value="Glyco_trans_4-like_N"/>
</dbReference>
<dbReference type="EMBL" id="BNJK01000001">
    <property type="protein sequence ID" value="GHO92156.1"/>
    <property type="molecule type" value="Genomic_DNA"/>
</dbReference>
<keyword evidence="4" id="KW-1185">Reference proteome</keyword>
<evidence type="ECO:0000259" key="2">
    <source>
        <dbReference type="Pfam" id="PF13439"/>
    </source>
</evidence>
<reference evidence="3" key="1">
    <citation type="submission" date="2020-10" db="EMBL/GenBank/DDBJ databases">
        <title>Taxonomic study of unclassified bacteria belonging to the class Ktedonobacteria.</title>
        <authorList>
            <person name="Yabe S."/>
            <person name="Wang C.M."/>
            <person name="Zheng Y."/>
            <person name="Sakai Y."/>
            <person name="Cavaletti L."/>
            <person name="Monciardini P."/>
            <person name="Donadio S."/>
        </authorList>
    </citation>
    <scope>NUCLEOTIDE SEQUENCE</scope>
    <source>
        <strain evidence="3">ID150040</strain>
    </source>
</reference>
<accession>A0A8J3ID71</accession>
<feature type="domain" description="Glycosyltransferase subfamily 4-like N-terminal" evidence="2">
    <location>
        <begin position="21"/>
        <end position="184"/>
    </location>
</feature>